<evidence type="ECO:0000256" key="6">
    <source>
        <dbReference type="ARBA" id="ARBA00022989"/>
    </source>
</evidence>
<gene>
    <name evidence="10" type="ORF">EHS24_002908</name>
</gene>
<reference evidence="10 11" key="1">
    <citation type="submission" date="2018-11" db="EMBL/GenBank/DDBJ databases">
        <title>Genome sequence of Apiotrichum porosum DSM 27194.</title>
        <authorList>
            <person name="Aliyu H."/>
            <person name="Gorte O."/>
            <person name="Ochsenreither K."/>
        </authorList>
    </citation>
    <scope>NUCLEOTIDE SEQUENCE [LARGE SCALE GENOMIC DNA]</scope>
    <source>
        <strain evidence="10 11">DSM 27194</strain>
    </source>
</reference>
<keyword evidence="5" id="KW-0735">Signal-anchor</keyword>
<name>A0A427XGA3_9TREE</name>
<dbReference type="Pfam" id="PF11051">
    <property type="entry name" value="Mannosyl_trans3"/>
    <property type="match status" value="2"/>
</dbReference>
<evidence type="ECO:0000256" key="3">
    <source>
        <dbReference type="ARBA" id="ARBA00022679"/>
    </source>
</evidence>
<evidence type="ECO:0000256" key="4">
    <source>
        <dbReference type="ARBA" id="ARBA00022692"/>
    </source>
</evidence>
<comment type="caution">
    <text evidence="10">The sequence shown here is derived from an EMBL/GenBank/DDBJ whole genome shotgun (WGS) entry which is preliminary data.</text>
</comment>
<dbReference type="GO" id="GO:0000026">
    <property type="term" value="F:alpha-1,2-mannosyltransferase activity"/>
    <property type="evidence" value="ECO:0007669"/>
    <property type="project" value="TreeGrafter"/>
</dbReference>
<dbReference type="GeneID" id="39587451"/>
<dbReference type="GO" id="GO:0000139">
    <property type="term" value="C:Golgi membrane"/>
    <property type="evidence" value="ECO:0007669"/>
    <property type="project" value="UniProtKB-SubCell"/>
</dbReference>
<dbReference type="OrthoDB" id="430354at2759"/>
<evidence type="ECO:0000256" key="9">
    <source>
        <dbReference type="SAM" id="Phobius"/>
    </source>
</evidence>
<keyword evidence="3" id="KW-0808">Transferase</keyword>
<feature type="transmembrane region" description="Helical" evidence="9">
    <location>
        <begin position="27"/>
        <end position="45"/>
    </location>
</feature>
<dbReference type="AlphaFoldDB" id="A0A427XGA3"/>
<sequence length="537" mass="61117">MVSAYSPVPTQEGVAVAGGLRLRVKPLQLLLLAGVALIIGIPLLAGQERRAAVSDYMGSRIGTGYRHSESLSSHIPPPSGGIPDDEDVPMTLEARLKHLLQRTALEQYEAELPNRHGCPFYTYARNTYFFHEGKDERWHKVSRDDIRRYRQKIVDYFRALDREAIPIVWDKSMEADVPVDQRRGLIYTGGEGKTLERLRFSLHMLRNVIKSTMPVEVYYFPGEFADQKVRDEFTNEWKVTLIESNARKGDGKSWQIKNRSFLDTKFTQFVYMDSDNIPLMDPAELFESVEFKQSGSVFWADLNKDHPDNSIWRIMGRQCTDEHWPAESGQVVYDKSGNQGLNLAVLHLSNHMMDNADMYDFLSYGDKDTYRYSFYALGLDYQQAPRMFASVGGYQRQDGTSSPDYFCGHAMIQWGLTPESARYDTSYHPVPAFLHQILTKHRYGLQPDKLFSHAKRPREDGILDPRLVRTLYEFTGDCFAIELKGPDGLADSPNSYGDGQGTIIEPMADVLHAHPHVAQALADMSERIALLNKPGDR</sequence>
<comment type="subcellular location">
    <subcellularLocation>
        <location evidence="1">Golgi apparatus membrane</location>
        <topology evidence="1">Single-pass type II membrane protein</topology>
    </subcellularLocation>
</comment>
<keyword evidence="8 9" id="KW-0472">Membrane</keyword>
<keyword evidence="4 9" id="KW-0812">Transmembrane</keyword>
<dbReference type="EMBL" id="RSCE01000014">
    <property type="protein sequence ID" value="RSH77846.1"/>
    <property type="molecule type" value="Genomic_DNA"/>
</dbReference>
<evidence type="ECO:0000256" key="1">
    <source>
        <dbReference type="ARBA" id="ARBA00004323"/>
    </source>
</evidence>
<evidence type="ECO:0000256" key="8">
    <source>
        <dbReference type="ARBA" id="ARBA00023136"/>
    </source>
</evidence>
<dbReference type="PANTHER" id="PTHR31646">
    <property type="entry name" value="ALPHA-1,2-MANNOSYLTRANSFERASE MNN2"/>
    <property type="match status" value="1"/>
</dbReference>
<dbReference type="Proteomes" id="UP000279236">
    <property type="component" value="Unassembled WGS sequence"/>
</dbReference>
<dbReference type="InterPro" id="IPR022751">
    <property type="entry name" value="Alpha_mannosyltransferase"/>
</dbReference>
<protein>
    <submittedName>
        <fullName evidence="10">Uncharacterized protein</fullName>
    </submittedName>
</protein>
<evidence type="ECO:0000256" key="7">
    <source>
        <dbReference type="ARBA" id="ARBA00023034"/>
    </source>
</evidence>
<keyword evidence="6 9" id="KW-1133">Transmembrane helix</keyword>
<evidence type="ECO:0000256" key="2">
    <source>
        <dbReference type="ARBA" id="ARBA00009105"/>
    </source>
</evidence>
<dbReference type="InterPro" id="IPR029044">
    <property type="entry name" value="Nucleotide-diphossugar_trans"/>
</dbReference>
<dbReference type="STRING" id="105984.A0A427XGA3"/>
<proteinExistence type="inferred from homology"/>
<dbReference type="SUPFAM" id="SSF53448">
    <property type="entry name" value="Nucleotide-diphospho-sugar transferases"/>
    <property type="match status" value="1"/>
</dbReference>
<evidence type="ECO:0000256" key="5">
    <source>
        <dbReference type="ARBA" id="ARBA00022968"/>
    </source>
</evidence>
<comment type="similarity">
    <text evidence="2">Belongs to the MNN1/MNT family.</text>
</comment>
<keyword evidence="7" id="KW-0333">Golgi apparatus</keyword>
<evidence type="ECO:0000313" key="11">
    <source>
        <dbReference type="Proteomes" id="UP000279236"/>
    </source>
</evidence>
<dbReference type="PANTHER" id="PTHR31646:SF1">
    <property type="entry name" value="ALPHA-1,2-MANNOSYLTRANSFERASE MNN2"/>
    <property type="match status" value="1"/>
</dbReference>
<organism evidence="10 11">
    <name type="scientific">Apiotrichum porosum</name>
    <dbReference type="NCBI Taxonomy" id="105984"/>
    <lineage>
        <taxon>Eukaryota</taxon>
        <taxon>Fungi</taxon>
        <taxon>Dikarya</taxon>
        <taxon>Basidiomycota</taxon>
        <taxon>Agaricomycotina</taxon>
        <taxon>Tremellomycetes</taxon>
        <taxon>Trichosporonales</taxon>
        <taxon>Trichosporonaceae</taxon>
        <taxon>Apiotrichum</taxon>
    </lineage>
</organism>
<keyword evidence="11" id="KW-1185">Reference proteome</keyword>
<accession>A0A427XGA3</accession>
<evidence type="ECO:0000313" key="10">
    <source>
        <dbReference type="EMBL" id="RSH77846.1"/>
    </source>
</evidence>
<dbReference type="RefSeq" id="XP_028472993.1">
    <property type="nucleotide sequence ID" value="XM_028618626.1"/>
</dbReference>
<dbReference type="GO" id="GO:0046354">
    <property type="term" value="P:mannan biosynthetic process"/>
    <property type="evidence" value="ECO:0007669"/>
    <property type="project" value="TreeGrafter"/>
</dbReference>